<proteinExistence type="predicted"/>
<sequence>MKFQAMTRRAEGVDSYASGKSVSPTQSLINVLSGILSLLGAVLLILLLKEGSFTKAGAFMDVGLTKAVEGIAIVIGFVRGLIG</sequence>
<evidence type="ECO:0000313" key="4">
    <source>
        <dbReference type="Proteomes" id="UP000662572"/>
    </source>
</evidence>
<reference evidence="3" key="1">
    <citation type="journal article" date="2014" name="Int. J. Syst. Evol. Microbiol.">
        <title>Complete genome sequence of Corynebacterium casei LMG S-19264T (=DSM 44701T), isolated from a smear-ripened cheese.</title>
        <authorList>
            <consortium name="US DOE Joint Genome Institute (JGI-PGF)"/>
            <person name="Walter F."/>
            <person name="Albersmeier A."/>
            <person name="Kalinowski J."/>
            <person name="Ruckert C."/>
        </authorList>
    </citation>
    <scope>NUCLEOTIDE SEQUENCE</scope>
    <source>
        <strain evidence="3">KCTC 32296</strain>
    </source>
</reference>
<protein>
    <submittedName>
        <fullName evidence="3">Uncharacterized protein</fullName>
    </submittedName>
</protein>
<gene>
    <name evidence="3" type="ORF">GCM10011273_05320</name>
</gene>
<accession>A0A918UNS6</accession>
<keyword evidence="4" id="KW-1185">Reference proteome</keyword>
<feature type="transmembrane region" description="Helical" evidence="2">
    <location>
        <begin position="28"/>
        <end position="48"/>
    </location>
</feature>
<keyword evidence="2" id="KW-1133">Transmembrane helix</keyword>
<dbReference type="RefSeq" id="WP_189484809.1">
    <property type="nucleotide sequence ID" value="NZ_BMZB01000001.1"/>
</dbReference>
<evidence type="ECO:0000256" key="1">
    <source>
        <dbReference type="SAM" id="MobiDB-lite"/>
    </source>
</evidence>
<evidence type="ECO:0000313" key="3">
    <source>
        <dbReference type="EMBL" id="GGZ23298.1"/>
    </source>
</evidence>
<feature type="region of interest" description="Disordered" evidence="1">
    <location>
        <begin position="1"/>
        <end position="23"/>
    </location>
</feature>
<reference evidence="3" key="2">
    <citation type="submission" date="2020-09" db="EMBL/GenBank/DDBJ databases">
        <authorList>
            <person name="Sun Q."/>
            <person name="Kim S."/>
        </authorList>
    </citation>
    <scope>NUCLEOTIDE SEQUENCE</scope>
    <source>
        <strain evidence="3">KCTC 32296</strain>
    </source>
</reference>
<organism evidence="3 4">
    <name type="scientific">Asticcacaulis endophyticus</name>
    <dbReference type="NCBI Taxonomy" id="1395890"/>
    <lineage>
        <taxon>Bacteria</taxon>
        <taxon>Pseudomonadati</taxon>
        <taxon>Pseudomonadota</taxon>
        <taxon>Alphaproteobacteria</taxon>
        <taxon>Caulobacterales</taxon>
        <taxon>Caulobacteraceae</taxon>
        <taxon>Asticcacaulis</taxon>
    </lineage>
</organism>
<evidence type="ECO:0000256" key="2">
    <source>
        <dbReference type="SAM" id="Phobius"/>
    </source>
</evidence>
<comment type="caution">
    <text evidence="3">The sequence shown here is derived from an EMBL/GenBank/DDBJ whole genome shotgun (WGS) entry which is preliminary data.</text>
</comment>
<keyword evidence="2" id="KW-0812">Transmembrane</keyword>
<name>A0A918UNS6_9CAUL</name>
<dbReference type="AlphaFoldDB" id="A0A918UNS6"/>
<keyword evidence="2" id="KW-0472">Membrane</keyword>
<dbReference type="Proteomes" id="UP000662572">
    <property type="component" value="Unassembled WGS sequence"/>
</dbReference>
<dbReference type="EMBL" id="BMZB01000001">
    <property type="protein sequence ID" value="GGZ23298.1"/>
    <property type="molecule type" value="Genomic_DNA"/>
</dbReference>